<sequence length="636" mass="65734">MAALCLVVIGHVDHGKTALVQRLTGIDTDRLAEEKARGLSIVAGYAHRTYACGTVDFVDAPGHSDFVQAMISAAAGARAALVVISAVDGIAAQTREHLEIAGLLGLADAVIAVTKCDLLPPGTLDARLDAIRNGLAGTAFAEAPMLPCSSVTGIGVEALQGAIEALARRVPSGPLPADPYLPVDRAFSLPGRGTVVTGTLLGGALTLGAALLLQPGALPVTIRGLHSRDQAQEEITTGGRTAANLRGVAVEDVPRGAVLCDAAAGPASTCMDVQLTLLEAAGLKHMQEVRVHVGTAHAVAQIRLFGAGWLAAGAQGFAQLRFRHPVMARAGQHAILRRLSPPLTLGGAVVLDPQAAQARAGDGARQQVLRAALAGDVTALALALIAAHGGAADLQEVARLARKDATNLRAALGPGVVEFAPGRITSADAIADCRRAMLDAIAAHHARHPARPAVPLSALSPRTRAPDLLRHVRQGLIGDGTCRQSDRGLALAQHDPMAALAPAQLDRLDGIREAFRSGGLTPPALSQVLSGSEDQDLLDLLVARDELAALPNVALKQTVVLHGETLRAAAMALRTAFPPPAPFTTGEARAALATTRRIIVPLLEHFDTFGVTIRADDRRRMADDLARLRDLGPGAG</sequence>
<evidence type="ECO:0000313" key="4">
    <source>
        <dbReference type="EMBL" id="MFC6760180.1"/>
    </source>
</evidence>
<dbReference type="CDD" id="cd15491">
    <property type="entry name" value="selB_III"/>
    <property type="match status" value="1"/>
</dbReference>
<dbReference type="Gene3D" id="1.10.10.10">
    <property type="entry name" value="Winged helix-like DNA-binding domain superfamily/Winged helix DNA-binding domain"/>
    <property type="match status" value="1"/>
</dbReference>
<dbReference type="InterPro" id="IPR009001">
    <property type="entry name" value="Transl_elong_EF1A/Init_IF2_C"/>
</dbReference>
<dbReference type="InterPro" id="IPR057335">
    <property type="entry name" value="Beta-barrel_SelB"/>
</dbReference>
<protein>
    <submittedName>
        <fullName evidence="4">SelB C-terminal domain-containing protein</fullName>
    </submittedName>
</protein>
<gene>
    <name evidence="4" type="ORF">ACFQFQ_12870</name>
</gene>
<dbReference type="SUPFAM" id="SSF46785">
    <property type="entry name" value="Winged helix' DNA-binding domain"/>
    <property type="match status" value="1"/>
</dbReference>
<dbReference type="InterPro" id="IPR000795">
    <property type="entry name" value="T_Tr_GTP-bd_dom"/>
</dbReference>
<feature type="domain" description="Tr-type G" evidence="3">
    <location>
        <begin position="1"/>
        <end position="172"/>
    </location>
</feature>
<dbReference type="InterPro" id="IPR027417">
    <property type="entry name" value="P-loop_NTPase"/>
</dbReference>
<organism evidence="4 5">
    <name type="scientific">Sulfitobacter porphyrae</name>
    <dbReference type="NCBI Taxonomy" id="1246864"/>
    <lineage>
        <taxon>Bacteria</taxon>
        <taxon>Pseudomonadati</taxon>
        <taxon>Pseudomonadota</taxon>
        <taxon>Alphaproteobacteria</taxon>
        <taxon>Rhodobacterales</taxon>
        <taxon>Roseobacteraceae</taxon>
        <taxon>Sulfitobacter</taxon>
    </lineage>
</organism>
<accession>A0ABW2B399</accession>
<keyword evidence="2" id="KW-0342">GTP-binding</keyword>
<dbReference type="InterPro" id="IPR036390">
    <property type="entry name" value="WH_DNA-bd_sf"/>
</dbReference>
<dbReference type="EMBL" id="JBHSWG010000001">
    <property type="protein sequence ID" value="MFC6760180.1"/>
    <property type="molecule type" value="Genomic_DNA"/>
</dbReference>
<comment type="caution">
    <text evidence="4">The sequence shown here is derived from an EMBL/GenBank/DDBJ whole genome shotgun (WGS) entry which is preliminary data.</text>
</comment>
<name>A0ABW2B399_9RHOB</name>
<dbReference type="Gene3D" id="2.40.30.10">
    <property type="entry name" value="Translation factors"/>
    <property type="match status" value="1"/>
</dbReference>
<keyword evidence="1" id="KW-0547">Nucleotide-binding</keyword>
<dbReference type="Gene3D" id="1.10.10.2770">
    <property type="match status" value="1"/>
</dbReference>
<dbReference type="PANTHER" id="PTHR43721">
    <property type="entry name" value="ELONGATION FACTOR TU-RELATED"/>
    <property type="match status" value="1"/>
</dbReference>
<dbReference type="SUPFAM" id="SSF52540">
    <property type="entry name" value="P-loop containing nucleoside triphosphate hydrolases"/>
    <property type="match status" value="1"/>
</dbReference>
<keyword evidence="5" id="KW-1185">Reference proteome</keyword>
<evidence type="ECO:0000256" key="1">
    <source>
        <dbReference type="ARBA" id="ARBA00022741"/>
    </source>
</evidence>
<evidence type="ECO:0000256" key="2">
    <source>
        <dbReference type="ARBA" id="ARBA00023134"/>
    </source>
</evidence>
<dbReference type="Gene3D" id="3.40.50.300">
    <property type="entry name" value="P-loop containing nucleotide triphosphate hydrolases"/>
    <property type="match status" value="1"/>
</dbReference>
<dbReference type="Pfam" id="PF00009">
    <property type="entry name" value="GTP_EFTU"/>
    <property type="match status" value="1"/>
</dbReference>
<dbReference type="Pfam" id="PF09107">
    <property type="entry name" value="WHD_3rd_SelB"/>
    <property type="match status" value="1"/>
</dbReference>
<dbReference type="SUPFAM" id="SSF50465">
    <property type="entry name" value="EF-Tu/eEF-1alpha/eIF2-gamma C-terminal domain"/>
    <property type="match status" value="1"/>
</dbReference>
<dbReference type="InterPro" id="IPR015191">
    <property type="entry name" value="SelB_WHD4"/>
</dbReference>
<dbReference type="PROSITE" id="PS51722">
    <property type="entry name" value="G_TR_2"/>
    <property type="match status" value="1"/>
</dbReference>
<dbReference type="PANTHER" id="PTHR43721:SF9">
    <property type="entry name" value="GTP-BINDING PROTEIN 1"/>
    <property type="match status" value="1"/>
</dbReference>
<dbReference type="InterPro" id="IPR009000">
    <property type="entry name" value="Transl_B-barrel_sf"/>
</dbReference>
<dbReference type="SUPFAM" id="SSF50447">
    <property type="entry name" value="Translation proteins"/>
    <property type="match status" value="1"/>
</dbReference>
<evidence type="ECO:0000313" key="5">
    <source>
        <dbReference type="Proteomes" id="UP001596353"/>
    </source>
</evidence>
<dbReference type="InterPro" id="IPR036388">
    <property type="entry name" value="WH-like_DNA-bd_sf"/>
</dbReference>
<proteinExistence type="predicted"/>
<dbReference type="InterPro" id="IPR050055">
    <property type="entry name" value="EF-Tu_GTPase"/>
</dbReference>
<reference evidence="5" key="1">
    <citation type="journal article" date="2019" name="Int. J. Syst. Evol. Microbiol.">
        <title>The Global Catalogue of Microorganisms (GCM) 10K type strain sequencing project: providing services to taxonomists for standard genome sequencing and annotation.</title>
        <authorList>
            <consortium name="The Broad Institute Genomics Platform"/>
            <consortium name="The Broad Institute Genome Sequencing Center for Infectious Disease"/>
            <person name="Wu L."/>
            <person name="Ma J."/>
        </authorList>
    </citation>
    <scope>NUCLEOTIDE SEQUENCE [LARGE SCALE GENOMIC DNA]</scope>
    <source>
        <strain evidence="5">CCUG 66188</strain>
    </source>
</reference>
<evidence type="ECO:0000259" key="3">
    <source>
        <dbReference type="PROSITE" id="PS51722"/>
    </source>
</evidence>
<dbReference type="Proteomes" id="UP001596353">
    <property type="component" value="Unassembled WGS sequence"/>
</dbReference>
<dbReference type="Pfam" id="PF25461">
    <property type="entry name" value="Beta-barrel_SelB"/>
    <property type="match status" value="1"/>
</dbReference>